<evidence type="ECO:0000256" key="3">
    <source>
        <dbReference type="ARBA" id="ARBA00022527"/>
    </source>
</evidence>
<dbReference type="GO" id="GO:1990904">
    <property type="term" value="C:ribonucleoprotein complex"/>
    <property type="evidence" value="ECO:0007669"/>
    <property type="project" value="UniProtKB-KW"/>
</dbReference>
<dbReference type="EC" id="2.7.11.1" evidence="2"/>
<evidence type="ECO:0000256" key="12">
    <source>
        <dbReference type="SAM" id="MobiDB-lite"/>
    </source>
</evidence>
<keyword evidence="15" id="KW-1185">Reference proteome</keyword>
<keyword evidence="4" id="KW-0808">Transferase</keyword>
<dbReference type="PROSITE" id="PS00700">
    <property type="entry name" value="RIBOSOMAL_L6_2"/>
    <property type="match status" value="1"/>
</dbReference>
<dbReference type="GO" id="GO:0005524">
    <property type="term" value="F:ATP binding"/>
    <property type="evidence" value="ECO:0007669"/>
    <property type="project" value="UniProtKB-KW"/>
</dbReference>
<proteinExistence type="inferred from homology"/>
<dbReference type="Proteomes" id="UP000738325">
    <property type="component" value="Unassembled WGS sequence"/>
</dbReference>
<protein>
    <recommendedName>
        <fullName evidence="2">non-specific serine/threonine protein kinase</fullName>
        <ecNumber evidence="2">2.7.11.1</ecNumber>
    </recommendedName>
</protein>
<evidence type="ECO:0000256" key="5">
    <source>
        <dbReference type="ARBA" id="ARBA00022741"/>
    </source>
</evidence>
<dbReference type="Pfam" id="PF00069">
    <property type="entry name" value="Pkinase"/>
    <property type="match status" value="1"/>
</dbReference>
<dbReference type="Gene3D" id="3.90.930.12">
    <property type="entry name" value="Ribosomal protein L6, alpha-beta domain"/>
    <property type="match status" value="2"/>
</dbReference>
<dbReference type="PROSITE" id="PS00108">
    <property type="entry name" value="PROTEIN_KINASE_ST"/>
    <property type="match status" value="1"/>
</dbReference>
<comment type="catalytic activity">
    <reaction evidence="11">
        <text>L-seryl-[protein] + ATP = O-phospho-L-seryl-[protein] + ADP + H(+)</text>
        <dbReference type="Rhea" id="RHEA:17989"/>
        <dbReference type="Rhea" id="RHEA-COMP:9863"/>
        <dbReference type="Rhea" id="RHEA-COMP:11604"/>
        <dbReference type="ChEBI" id="CHEBI:15378"/>
        <dbReference type="ChEBI" id="CHEBI:29999"/>
        <dbReference type="ChEBI" id="CHEBI:30616"/>
        <dbReference type="ChEBI" id="CHEBI:83421"/>
        <dbReference type="ChEBI" id="CHEBI:456216"/>
        <dbReference type="EC" id="2.7.11.1"/>
    </reaction>
</comment>
<feature type="compositionally biased region" description="Polar residues" evidence="12">
    <location>
        <begin position="762"/>
        <end position="779"/>
    </location>
</feature>
<dbReference type="GO" id="GO:0005840">
    <property type="term" value="C:ribosome"/>
    <property type="evidence" value="ECO:0007669"/>
    <property type="project" value="UniProtKB-KW"/>
</dbReference>
<accession>A0A9P6ULL1</accession>
<dbReference type="GO" id="GO:0006412">
    <property type="term" value="P:translation"/>
    <property type="evidence" value="ECO:0007669"/>
    <property type="project" value="InterPro"/>
</dbReference>
<feature type="region of interest" description="Disordered" evidence="12">
    <location>
        <begin position="1"/>
        <end position="24"/>
    </location>
</feature>
<feature type="compositionally biased region" description="Polar residues" evidence="12">
    <location>
        <begin position="364"/>
        <end position="382"/>
    </location>
</feature>
<dbReference type="Gene3D" id="3.10.20.90">
    <property type="entry name" value="Phosphatidylinositol 3-kinase Catalytic Subunit, Chain A, domain 1"/>
    <property type="match status" value="1"/>
</dbReference>
<keyword evidence="3" id="KW-0723">Serine/threonine-protein kinase</keyword>
<keyword evidence="7" id="KW-0067">ATP-binding</keyword>
<dbReference type="InterPro" id="IPR050588">
    <property type="entry name" value="WNK_Ser-Thr_kinase"/>
</dbReference>
<dbReference type="Gene3D" id="1.10.510.10">
    <property type="entry name" value="Transferase(Phosphotransferase) domain 1"/>
    <property type="match status" value="1"/>
</dbReference>
<dbReference type="OrthoDB" id="4062651at2759"/>
<dbReference type="EMBL" id="JAAAIP010000880">
    <property type="protein sequence ID" value="KAG0311774.1"/>
    <property type="molecule type" value="Genomic_DNA"/>
</dbReference>
<evidence type="ECO:0000313" key="14">
    <source>
        <dbReference type="EMBL" id="KAG0311774.1"/>
    </source>
</evidence>
<dbReference type="SUPFAM" id="SSF56053">
    <property type="entry name" value="Ribosomal protein L6"/>
    <property type="match status" value="2"/>
</dbReference>
<feature type="compositionally biased region" description="Low complexity" evidence="12">
    <location>
        <begin position="801"/>
        <end position="821"/>
    </location>
</feature>
<dbReference type="InterPro" id="IPR036789">
    <property type="entry name" value="Ribosomal_uL6-like_a/b-dom_sf"/>
</dbReference>
<keyword evidence="6" id="KW-0418">Kinase</keyword>
<dbReference type="PANTHER" id="PTHR13902">
    <property type="entry name" value="SERINE/THREONINE-PROTEIN KINASE WNK WITH NO LYSINE -RELATED"/>
    <property type="match status" value="1"/>
</dbReference>
<feature type="compositionally biased region" description="Basic and acidic residues" evidence="12">
    <location>
        <begin position="513"/>
        <end position="531"/>
    </location>
</feature>
<comment type="similarity">
    <text evidence="1">Belongs to the universal ribosomal protein uL6 family.</text>
</comment>
<dbReference type="InterPro" id="IPR024678">
    <property type="entry name" value="Kinase_OSR1/WNK_CCT"/>
</dbReference>
<feature type="region of interest" description="Disordered" evidence="12">
    <location>
        <begin position="608"/>
        <end position="629"/>
    </location>
</feature>
<evidence type="ECO:0000256" key="7">
    <source>
        <dbReference type="ARBA" id="ARBA00022840"/>
    </source>
</evidence>
<keyword evidence="9" id="KW-0687">Ribonucleoprotein</keyword>
<feature type="compositionally biased region" description="Polar residues" evidence="12">
    <location>
        <begin position="608"/>
        <end position="620"/>
    </location>
</feature>
<feature type="region of interest" description="Disordered" evidence="12">
    <location>
        <begin position="360"/>
        <end position="411"/>
    </location>
</feature>
<feature type="region of interest" description="Disordered" evidence="12">
    <location>
        <begin position="801"/>
        <end position="832"/>
    </location>
</feature>
<organism evidence="14 15">
    <name type="scientific">Dissophora globulifera</name>
    <dbReference type="NCBI Taxonomy" id="979702"/>
    <lineage>
        <taxon>Eukaryota</taxon>
        <taxon>Fungi</taxon>
        <taxon>Fungi incertae sedis</taxon>
        <taxon>Mucoromycota</taxon>
        <taxon>Mortierellomycotina</taxon>
        <taxon>Mortierellomycetes</taxon>
        <taxon>Mortierellales</taxon>
        <taxon>Mortierellaceae</taxon>
        <taxon>Dissophora</taxon>
    </lineage>
</organism>
<evidence type="ECO:0000256" key="6">
    <source>
        <dbReference type="ARBA" id="ARBA00022777"/>
    </source>
</evidence>
<evidence type="ECO:0000256" key="2">
    <source>
        <dbReference type="ARBA" id="ARBA00012513"/>
    </source>
</evidence>
<dbReference type="CDD" id="cd13983">
    <property type="entry name" value="STKc_WNK"/>
    <property type="match status" value="1"/>
</dbReference>
<dbReference type="SMART" id="SM00220">
    <property type="entry name" value="S_TKc"/>
    <property type="match status" value="1"/>
</dbReference>
<feature type="compositionally biased region" description="Polar residues" evidence="12">
    <location>
        <begin position="1"/>
        <end position="10"/>
    </location>
</feature>
<feature type="compositionally biased region" description="Basic and acidic residues" evidence="12">
    <location>
        <begin position="715"/>
        <end position="724"/>
    </location>
</feature>
<dbReference type="AlphaFoldDB" id="A0A9P6ULL1"/>
<feature type="domain" description="Protein kinase" evidence="13">
    <location>
        <begin position="28"/>
        <end position="276"/>
    </location>
</feature>
<dbReference type="InterPro" id="IPR000719">
    <property type="entry name" value="Prot_kinase_dom"/>
</dbReference>
<comment type="catalytic activity">
    <reaction evidence="10">
        <text>L-threonyl-[protein] + ATP = O-phospho-L-threonyl-[protein] + ADP + H(+)</text>
        <dbReference type="Rhea" id="RHEA:46608"/>
        <dbReference type="Rhea" id="RHEA-COMP:11060"/>
        <dbReference type="Rhea" id="RHEA-COMP:11605"/>
        <dbReference type="ChEBI" id="CHEBI:15378"/>
        <dbReference type="ChEBI" id="CHEBI:30013"/>
        <dbReference type="ChEBI" id="CHEBI:30616"/>
        <dbReference type="ChEBI" id="CHEBI:61977"/>
        <dbReference type="ChEBI" id="CHEBI:456216"/>
        <dbReference type="EC" id="2.7.11.1"/>
    </reaction>
</comment>
<feature type="region of interest" description="Disordered" evidence="12">
    <location>
        <begin position="513"/>
        <end position="537"/>
    </location>
</feature>
<dbReference type="InterPro" id="IPR011009">
    <property type="entry name" value="Kinase-like_dom_sf"/>
</dbReference>
<evidence type="ECO:0000259" key="13">
    <source>
        <dbReference type="PROSITE" id="PS50011"/>
    </source>
</evidence>
<dbReference type="InterPro" id="IPR002359">
    <property type="entry name" value="Ribosomal_uL6_CS2"/>
</dbReference>
<sequence>MSVPTQGDQSNDADGDSPLETDPTGRFQRLSEVLGEGAYKHVYKAFDQEEGVEVAWNQLRIDHLTKKEAQKILSEIEILESIRNDHIINFLASWSTKAPNGGERVVFITELMSSGTLKQYLKKTLKGPLKPKVLKSWCRQILRGLVYLHTHNPPIIHRDLKCDNIFINGNNGQLKIGDLGLAVVRHRTHVSSVLGTPEFMAPELYDEKYDEKVTKEYPYSECTNQAQIYRKVTKGIKPQSLDHVQDPETREFINQCLDHDDRTRPSAQELLDSDFLNCMPPICGPSAGLYTYPNRSTLDEFTLSSTSSPPSSISLPTSQPAVLPKTLPYPVKVDSQSVSIPGAAFTTTTKVDADNKTYHIRSNLVPQTPTSADPNSAGSQVYQDEGQDAEAQQDREVGSAEPPTLHSHANTKTCSIQVVQYGEEDGDQNQLNLKMICTCPVAGPRDMTMAAGTHEIKFPFDLNADTVEEVVAEMIREQILSGDDLMEATAKIQDLIDSIVFVRKERARAAREERSRARNALESHHGADHTNRSQFPVGLKNGHHRQLSVPSVYDLEQYGTSPTESLYDHYSSVGSSASTGWTAIDSPIESDQGYGTVPPQTIQQAPIITESTFPPLSATQAPRLKSGETVEEPLVPQLSSQQQISYSDVVQHPVDGQRHPLSPNLNAYDRSPARSRRHSHYSEDPRPITPVSSDARPVAISGALTKHALREIDAASADKKKSAATEDVGYTSPYRHGVSSSSINYHRRSPSLDVSVHALSPASTSVPVHTSPSEPSLRTSGRMDQHRLSVASVPSVASVASAASVPSVPSVPSLPSSVLSPEMRPTVSRDSSTHGISAMALNGHTPQTVVPAQTVPSDSELSSGAFTPKLPLLVPYPAHLDRRVPQSGLVLEHELSQDVSQKPPRPSYVEPLMTNEAKKDIELWSNRVQNPEGINSIGYTNGSSYSSGAEMSDDEDVLDEDLKILREKQRQELELMRLQHVQQWEKMMKLKEQKCVQERVRRKSEVNNNGAYFPATLTPQLQFGQWDRDVLSYDSMGPEHRIDKMKDIYKEEILAIPSGVTVEIKARNVTISGPRGTIVKNFRHVDMDIVKLDTERLRLVVWHGKRKHVACLRTIRSLINNMIIGVTKGYEYKMRFVYAHFPINVIIADDEKSVEIRNFLGQKIVMKVPMLEGVTIFHSKDQKDEITLIGNDLANVSQSAANIQQATTVKNKDIRKFLDGIYVSQKGQLKGAGDE</sequence>
<comment type="caution">
    <text evidence="14">The sequence shown here is derived from an EMBL/GenBank/DDBJ whole genome shotgun (WGS) entry which is preliminary data.</text>
</comment>
<dbReference type="GO" id="GO:0003735">
    <property type="term" value="F:structural constituent of ribosome"/>
    <property type="evidence" value="ECO:0007669"/>
    <property type="project" value="InterPro"/>
</dbReference>
<dbReference type="FunFam" id="3.90.930.12:FF:000004">
    <property type="entry name" value="60S ribosomal protein L9"/>
    <property type="match status" value="1"/>
</dbReference>
<dbReference type="InterPro" id="IPR008271">
    <property type="entry name" value="Ser/Thr_kinase_AS"/>
</dbReference>
<dbReference type="InterPro" id="IPR020040">
    <property type="entry name" value="Ribosomal_uL6_a/b-dom"/>
</dbReference>
<dbReference type="Gene3D" id="3.30.200.20">
    <property type="entry name" value="Phosphorylase Kinase, domain 1"/>
    <property type="match status" value="1"/>
</dbReference>
<reference evidence="14" key="1">
    <citation type="journal article" date="2020" name="Fungal Divers.">
        <title>Resolving the Mortierellaceae phylogeny through synthesis of multi-gene phylogenetics and phylogenomics.</title>
        <authorList>
            <person name="Vandepol N."/>
            <person name="Liber J."/>
            <person name="Desiro A."/>
            <person name="Na H."/>
            <person name="Kennedy M."/>
            <person name="Barry K."/>
            <person name="Grigoriev I.V."/>
            <person name="Miller A.N."/>
            <person name="O'Donnell K."/>
            <person name="Stajich J.E."/>
            <person name="Bonito G."/>
        </authorList>
    </citation>
    <scope>NUCLEOTIDE SEQUENCE</scope>
    <source>
        <strain evidence="14">REB-010B</strain>
    </source>
</reference>
<dbReference type="Pfam" id="PF12202">
    <property type="entry name" value="OSR1_C"/>
    <property type="match status" value="1"/>
</dbReference>
<evidence type="ECO:0000256" key="11">
    <source>
        <dbReference type="ARBA" id="ARBA00048679"/>
    </source>
</evidence>
<feature type="region of interest" description="Disordered" evidence="12">
    <location>
        <begin position="715"/>
        <end position="745"/>
    </location>
</feature>
<feature type="region of interest" description="Disordered" evidence="12">
    <location>
        <begin position="762"/>
        <end position="786"/>
    </location>
</feature>
<dbReference type="SUPFAM" id="SSF56112">
    <property type="entry name" value="Protein kinase-like (PK-like)"/>
    <property type="match status" value="1"/>
</dbReference>
<evidence type="ECO:0000256" key="1">
    <source>
        <dbReference type="ARBA" id="ARBA00009356"/>
    </source>
</evidence>
<keyword evidence="8" id="KW-0689">Ribosomal protein</keyword>
<evidence type="ECO:0000256" key="10">
    <source>
        <dbReference type="ARBA" id="ARBA00047899"/>
    </source>
</evidence>
<dbReference type="GO" id="GO:0004674">
    <property type="term" value="F:protein serine/threonine kinase activity"/>
    <property type="evidence" value="ECO:0007669"/>
    <property type="project" value="UniProtKB-KW"/>
</dbReference>
<evidence type="ECO:0000256" key="4">
    <source>
        <dbReference type="ARBA" id="ARBA00022679"/>
    </source>
</evidence>
<feature type="region of interest" description="Disordered" evidence="12">
    <location>
        <begin position="653"/>
        <end position="694"/>
    </location>
</feature>
<dbReference type="PROSITE" id="PS50011">
    <property type="entry name" value="PROTEIN_KINASE_DOM"/>
    <property type="match status" value="1"/>
</dbReference>
<evidence type="ECO:0000256" key="8">
    <source>
        <dbReference type="ARBA" id="ARBA00022980"/>
    </source>
</evidence>
<name>A0A9P6ULL1_9FUNG</name>
<dbReference type="FunFam" id="3.90.930.12:FF:000003">
    <property type="entry name" value="60S ribosomal protein L9"/>
    <property type="match status" value="1"/>
</dbReference>
<evidence type="ECO:0000313" key="15">
    <source>
        <dbReference type="Proteomes" id="UP000738325"/>
    </source>
</evidence>
<dbReference type="GO" id="GO:0019843">
    <property type="term" value="F:rRNA binding"/>
    <property type="evidence" value="ECO:0007669"/>
    <property type="project" value="InterPro"/>
</dbReference>
<evidence type="ECO:0000256" key="9">
    <source>
        <dbReference type="ARBA" id="ARBA00023274"/>
    </source>
</evidence>
<dbReference type="FunFam" id="1.10.510.10:FF:001565">
    <property type="entry name" value="WNK protein kinase"/>
    <property type="match status" value="1"/>
</dbReference>
<gene>
    <name evidence="14" type="ORF">BGZ99_009924</name>
</gene>
<keyword evidence="5" id="KW-0547">Nucleotide-binding</keyword>
<dbReference type="Pfam" id="PF00347">
    <property type="entry name" value="Ribosomal_L6"/>
    <property type="match status" value="2"/>
</dbReference>